<feature type="domain" description="Lipid A biosynthesis N-terminal" evidence="2">
    <location>
        <begin position="18"/>
        <end position="89"/>
    </location>
</feature>
<feature type="transmembrane region" description="Helical" evidence="1">
    <location>
        <begin position="14"/>
        <end position="32"/>
    </location>
</feature>
<feature type="transmembrane region" description="Helical" evidence="1">
    <location>
        <begin position="44"/>
        <end position="65"/>
    </location>
</feature>
<keyword evidence="1" id="KW-0812">Transmembrane</keyword>
<proteinExistence type="predicted"/>
<dbReference type="GO" id="GO:0008915">
    <property type="term" value="F:lipid-A-disaccharide synthase activity"/>
    <property type="evidence" value="ECO:0007669"/>
    <property type="project" value="InterPro"/>
</dbReference>
<organism evidence="3 4">
    <name type="scientific">Abyssobacteria bacterium (strain SURF_5)</name>
    <dbReference type="NCBI Taxonomy" id="2093360"/>
    <lineage>
        <taxon>Bacteria</taxon>
        <taxon>Pseudomonadati</taxon>
        <taxon>Candidatus Hydrogenedentota</taxon>
        <taxon>Candidatus Abyssobacteria</taxon>
    </lineage>
</organism>
<gene>
    <name evidence="3" type="ORF">C4520_15605</name>
</gene>
<comment type="caution">
    <text evidence="3">The sequence shown here is derived from an EMBL/GenBank/DDBJ whole genome shotgun (WGS) entry which is preliminary data.</text>
</comment>
<protein>
    <submittedName>
        <fullName evidence="3">Lipid A biosynthesis protein</fullName>
    </submittedName>
</protein>
<dbReference type="Proteomes" id="UP000265882">
    <property type="component" value="Unassembled WGS sequence"/>
</dbReference>
<feature type="transmembrane region" description="Helical" evidence="1">
    <location>
        <begin position="71"/>
        <end position="91"/>
    </location>
</feature>
<evidence type="ECO:0000313" key="3">
    <source>
        <dbReference type="EMBL" id="RJP17794.1"/>
    </source>
</evidence>
<keyword evidence="1" id="KW-1133">Transmembrane helix</keyword>
<dbReference type="Gene3D" id="1.20.1280.290">
    <property type="match status" value="1"/>
</dbReference>
<dbReference type="GO" id="GO:0009245">
    <property type="term" value="P:lipid A biosynthetic process"/>
    <property type="evidence" value="ECO:0007669"/>
    <property type="project" value="InterPro"/>
</dbReference>
<dbReference type="SMART" id="SM01259">
    <property type="entry name" value="LAB_N"/>
    <property type="match status" value="1"/>
</dbReference>
<evidence type="ECO:0000256" key="1">
    <source>
        <dbReference type="SAM" id="Phobius"/>
    </source>
</evidence>
<evidence type="ECO:0000313" key="4">
    <source>
        <dbReference type="Proteomes" id="UP000265882"/>
    </source>
</evidence>
<sequence>MLEQWMRLGLADRIWMSAGFLGQTVFFMRFLVQWIASERRHESVIPIAFWFLSLSGSAILFTYAIHIRDPVFIVGQASGFLIYIRNLMLIYRKRHSEFAES</sequence>
<name>A0A3A4NPT9_ABYX5</name>
<dbReference type="EMBL" id="QZKU01000110">
    <property type="protein sequence ID" value="RJP17794.1"/>
    <property type="molecule type" value="Genomic_DNA"/>
</dbReference>
<dbReference type="Pfam" id="PF07578">
    <property type="entry name" value="LAB_N"/>
    <property type="match status" value="1"/>
</dbReference>
<dbReference type="InterPro" id="IPR011499">
    <property type="entry name" value="Lipid_A_biosynth_N"/>
</dbReference>
<evidence type="ECO:0000259" key="2">
    <source>
        <dbReference type="SMART" id="SM01259"/>
    </source>
</evidence>
<keyword evidence="1" id="KW-0472">Membrane</keyword>
<reference evidence="3 4" key="1">
    <citation type="journal article" date="2017" name="ISME J.">
        <title>Energy and carbon metabolisms in a deep terrestrial subsurface fluid microbial community.</title>
        <authorList>
            <person name="Momper L."/>
            <person name="Jungbluth S.P."/>
            <person name="Lee M.D."/>
            <person name="Amend J.P."/>
        </authorList>
    </citation>
    <scope>NUCLEOTIDE SEQUENCE [LARGE SCALE GENOMIC DNA]</scope>
    <source>
        <strain evidence="3">SURF_5</strain>
    </source>
</reference>
<dbReference type="AlphaFoldDB" id="A0A3A4NPT9"/>
<dbReference type="GO" id="GO:0016020">
    <property type="term" value="C:membrane"/>
    <property type="evidence" value="ECO:0007669"/>
    <property type="project" value="GOC"/>
</dbReference>
<accession>A0A3A4NPT9</accession>